<evidence type="ECO:0000313" key="3">
    <source>
        <dbReference type="Proteomes" id="UP000821853"/>
    </source>
</evidence>
<keyword evidence="3" id="KW-1185">Reference proteome</keyword>
<dbReference type="AlphaFoldDB" id="A0A9J6FNG8"/>
<gene>
    <name evidence="2" type="ORF">HPB48_009691</name>
</gene>
<sequence length="245" mass="26651">MCVQTHTESVCTKWGGPQHDSSSGSDKCGVKVTPFCKNCCGKHLATDLRCPAREAATQRLRAKLLQATTEASFTTGLLGSPIDLNHTKMAARPGQCSPKNMRNIDDSATSDHVALGITNTSLCKNPSLDETPLPQLLPFDKNDNSFPPLLGEATVPRCAAHIFGKKVNKGESPWEALHASKSPEGTCRSSSPNTVYTKNVEILIHHLERIEESQKQLTASLNAIIDEQGQLLQLTKNLIHRYNGI</sequence>
<name>A0A9J6FNG8_HAELO</name>
<evidence type="ECO:0000256" key="1">
    <source>
        <dbReference type="SAM" id="MobiDB-lite"/>
    </source>
</evidence>
<feature type="region of interest" description="Disordered" evidence="1">
    <location>
        <begin position="1"/>
        <end position="25"/>
    </location>
</feature>
<reference evidence="2 3" key="1">
    <citation type="journal article" date="2020" name="Cell">
        <title>Large-Scale Comparative Analyses of Tick Genomes Elucidate Their Genetic Diversity and Vector Capacities.</title>
        <authorList>
            <consortium name="Tick Genome and Microbiome Consortium (TIGMIC)"/>
            <person name="Jia N."/>
            <person name="Wang J."/>
            <person name="Shi W."/>
            <person name="Du L."/>
            <person name="Sun Y."/>
            <person name="Zhan W."/>
            <person name="Jiang J.F."/>
            <person name="Wang Q."/>
            <person name="Zhang B."/>
            <person name="Ji P."/>
            <person name="Bell-Sakyi L."/>
            <person name="Cui X.M."/>
            <person name="Yuan T.T."/>
            <person name="Jiang B.G."/>
            <person name="Yang W.F."/>
            <person name="Lam T.T."/>
            <person name="Chang Q.C."/>
            <person name="Ding S.J."/>
            <person name="Wang X.J."/>
            <person name="Zhu J.G."/>
            <person name="Ruan X.D."/>
            <person name="Zhao L."/>
            <person name="Wei J.T."/>
            <person name="Ye R.Z."/>
            <person name="Que T.C."/>
            <person name="Du C.H."/>
            <person name="Zhou Y.H."/>
            <person name="Cheng J.X."/>
            <person name="Dai P.F."/>
            <person name="Guo W.B."/>
            <person name="Han X.H."/>
            <person name="Huang E.J."/>
            <person name="Li L.F."/>
            <person name="Wei W."/>
            <person name="Gao Y.C."/>
            <person name="Liu J.Z."/>
            <person name="Shao H.Z."/>
            <person name="Wang X."/>
            <person name="Wang C.C."/>
            <person name="Yang T.C."/>
            <person name="Huo Q.B."/>
            <person name="Li W."/>
            <person name="Chen H.Y."/>
            <person name="Chen S.E."/>
            <person name="Zhou L.G."/>
            <person name="Ni X.B."/>
            <person name="Tian J.H."/>
            <person name="Sheng Y."/>
            <person name="Liu T."/>
            <person name="Pan Y.S."/>
            <person name="Xia L.Y."/>
            <person name="Li J."/>
            <person name="Zhao F."/>
            <person name="Cao W.C."/>
        </authorList>
    </citation>
    <scope>NUCLEOTIDE SEQUENCE [LARGE SCALE GENOMIC DNA]</scope>
    <source>
        <strain evidence="2">HaeL-2018</strain>
    </source>
</reference>
<proteinExistence type="predicted"/>
<evidence type="ECO:0000313" key="2">
    <source>
        <dbReference type="EMBL" id="KAH9364419.1"/>
    </source>
</evidence>
<dbReference type="VEuPathDB" id="VectorBase:HLOH_040025"/>
<dbReference type="Proteomes" id="UP000821853">
    <property type="component" value="Chromosome 10"/>
</dbReference>
<comment type="caution">
    <text evidence="2">The sequence shown here is derived from an EMBL/GenBank/DDBJ whole genome shotgun (WGS) entry which is preliminary data.</text>
</comment>
<feature type="compositionally biased region" description="Polar residues" evidence="1">
    <location>
        <begin position="1"/>
        <end position="10"/>
    </location>
</feature>
<accession>A0A9J6FNG8</accession>
<dbReference type="EMBL" id="JABSTR010000002">
    <property type="protein sequence ID" value="KAH9364419.1"/>
    <property type="molecule type" value="Genomic_DNA"/>
</dbReference>
<organism evidence="2 3">
    <name type="scientific">Haemaphysalis longicornis</name>
    <name type="common">Bush tick</name>
    <dbReference type="NCBI Taxonomy" id="44386"/>
    <lineage>
        <taxon>Eukaryota</taxon>
        <taxon>Metazoa</taxon>
        <taxon>Ecdysozoa</taxon>
        <taxon>Arthropoda</taxon>
        <taxon>Chelicerata</taxon>
        <taxon>Arachnida</taxon>
        <taxon>Acari</taxon>
        <taxon>Parasitiformes</taxon>
        <taxon>Ixodida</taxon>
        <taxon>Ixodoidea</taxon>
        <taxon>Ixodidae</taxon>
        <taxon>Haemaphysalinae</taxon>
        <taxon>Haemaphysalis</taxon>
    </lineage>
</organism>
<protein>
    <submittedName>
        <fullName evidence="2">Uncharacterized protein</fullName>
    </submittedName>
</protein>